<dbReference type="SMART" id="SM00587">
    <property type="entry name" value="CHK"/>
    <property type="match status" value="1"/>
</dbReference>
<feature type="domain" description="CHK kinase-like" evidence="1">
    <location>
        <begin position="1"/>
        <end position="78"/>
    </location>
</feature>
<dbReference type="InterPro" id="IPR015897">
    <property type="entry name" value="CHK_kinase-like"/>
</dbReference>
<gene>
    <name evidence="2" type="ORF">g.7341</name>
</gene>
<dbReference type="EMBL" id="GEBQ01031432">
    <property type="protein sequence ID" value="JAT08545.1"/>
    <property type="molecule type" value="Transcribed_RNA"/>
</dbReference>
<name>A0A1B6KAV2_9HEMI</name>
<dbReference type="PANTHER" id="PTHR11012:SF56">
    <property type="entry name" value="CHK KINASE-LIKE DOMAIN-CONTAINING PROTEIN-RELATED"/>
    <property type="match status" value="1"/>
</dbReference>
<reference evidence="2" key="1">
    <citation type="submission" date="2015-11" db="EMBL/GenBank/DDBJ databases">
        <title>De novo transcriptome assembly of four potential Pierce s Disease insect vectors from Arizona vineyards.</title>
        <authorList>
            <person name="Tassone E.E."/>
        </authorList>
    </citation>
    <scope>NUCLEOTIDE SEQUENCE</scope>
</reference>
<evidence type="ECO:0000259" key="1">
    <source>
        <dbReference type="SMART" id="SM00587"/>
    </source>
</evidence>
<evidence type="ECO:0000313" key="2">
    <source>
        <dbReference type="EMBL" id="JAT08545.1"/>
    </source>
</evidence>
<dbReference type="InterPro" id="IPR004119">
    <property type="entry name" value="EcKL"/>
</dbReference>
<dbReference type="PANTHER" id="PTHR11012">
    <property type="entry name" value="PROTEIN KINASE-LIKE DOMAIN-CONTAINING"/>
    <property type="match status" value="1"/>
</dbReference>
<dbReference type="Pfam" id="PF02958">
    <property type="entry name" value="EcKL"/>
    <property type="match status" value="1"/>
</dbReference>
<organism evidence="2">
    <name type="scientific">Graphocephala atropunctata</name>
    <dbReference type="NCBI Taxonomy" id="36148"/>
    <lineage>
        <taxon>Eukaryota</taxon>
        <taxon>Metazoa</taxon>
        <taxon>Ecdysozoa</taxon>
        <taxon>Arthropoda</taxon>
        <taxon>Hexapoda</taxon>
        <taxon>Insecta</taxon>
        <taxon>Pterygota</taxon>
        <taxon>Neoptera</taxon>
        <taxon>Paraneoptera</taxon>
        <taxon>Hemiptera</taxon>
        <taxon>Auchenorrhyncha</taxon>
        <taxon>Membracoidea</taxon>
        <taxon>Cicadellidae</taxon>
        <taxon>Cicadellinae</taxon>
        <taxon>Cicadellini</taxon>
        <taxon>Graphocephala</taxon>
    </lineage>
</organism>
<protein>
    <recommendedName>
        <fullName evidence="1">CHK kinase-like domain-containing protein</fullName>
    </recommendedName>
</protein>
<dbReference type="SUPFAM" id="SSF56112">
    <property type="entry name" value="Protein kinase-like (PK-like)"/>
    <property type="match status" value="1"/>
</dbReference>
<dbReference type="Gene3D" id="3.90.1200.10">
    <property type="match status" value="1"/>
</dbReference>
<dbReference type="InterPro" id="IPR011009">
    <property type="entry name" value="Kinase-like_dom_sf"/>
</dbReference>
<dbReference type="AlphaFoldDB" id="A0A1B6KAV2"/>
<accession>A0A1B6KAV2</accession>
<proteinExistence type="predicted"/>
<sequence length="161" mass="19012">LNVINHGDLWTNNIMFKHDEFGNVDDVQFIDYQIARYCSPAIDLIYFTWTSCNEEVREYRREELYDIYLQTFNSTLEHLEFEQRLSAAELRQDLVSARDWALVVICQLLPSMMYDTDEVLAISMTESDADFLNLHNGRRYRSLLPALARQIMSEFLINNVN</sequence>
<feature type="non-terminal residue" evidence="2">
    <location>
        <position position="1"/>
    </location>
</feature>